<sequence>MWTIKLLRFNHVPTDFREPFITSGYRSCRSSVSTCILSAFSLNNETINFWTHFIPFAYFTWLFTQWLWYELRFDVDPFTYPLQAYLVSVSLYTFASSSAHLFNCMSERSRHVFFFLDYGGLSIYSLACSIMYSWYVFPKSFINTYYHSVYVPCCVFNALVCTFLACLSRLVAGLKLQKIFRIVSFMLPYVFCSVPLLYRCVVSEEDDYHHPSATQFHSYQFVFCFIAIVFYGSHFPEVLAPGKFDIFGHSHQVFHVFSSVATYCQLQGSIIDMQHRRSYLLDVRPMPTLANTAGVVLAVLITDLVIIGVFTGLIWKKQHLRRVKSKQGILTIDCENFNNNPNNGHIKQN</sequence>
<keyword evidence="6" id="KW-0479">Metal-binding</keyword>
<dbReference type="PANTHER" id="PTHR20855:SF141">
    <property type="entry name" value="MEMBRANE PROGESTIN RECEPTOR GAMMA-B-LIKE"/>
    <property type="match status" value="1"/>
</dbReference>
<dbReference type="Proteomes" id="UP000887568">
    <property type="component" value="Unplaced"/>
</dbReference>
<accession>A0A913ZNG4</accession>
<protein>
    <submittedName>
        <fullName evidence="8">Uncharacterized protein</fullName>
    </submittedName>
</protein>
<reference evidence="8" key="1">
    <citation type="submission" date="2022-11" db="UniProtKB">
        <authorList>
            <consortium name="EnsemblMetazoa"/>
        </authorList>
    </citation>
    <scope>IDENTIFICATION</scope>
</reference>
<evidence type="ECO:0000256" key="2">
    <source>
        <dbReference type="ARBA" id="ARBA00007018"/>
    </source>
</evidence>
<dbReference type="OMA" id="TSCCAHT"/>
<dbReference type="RefSeq" id="XP_038053277.1">
    <property type="nucleotide sequence ID" value="XM_038197349.1"/>
</dbReference>
<keyword evidence="3 7" id="KW-0812">Transmembrane</keyword>
<dbReference type="InterPro" id="IPR004254">
    <property type="entry name" value="AdipoR/HlyIII-related"/>
</dbReference>
<evidence type="ECO:0000256" key="4">
    <source>
        <dbReference type="ARBA" id="ARBA00022989"/>
    </source>
</evidence>
<evidence type="ECO:0000256" key="7">
    <source>
        <dbReference type="SAM" id="Phobius"/>
    </source>
</evidence>
<evidence type="ECO:0000256" key="5">
    <source>
        <dbReference type="ARBA" id="ARBA00023136"/>
    </source>
</evidence>
<proteinExistence type="inferred from homology"/>
<evidence type="ECO:0000313" key="8">
    <source>
        <dbReference type="EnsemblMetazoa" id="XP_038053277.1"/>
    </source>
</evidence>
<comment type="similarity">
    <text evidence="2">Belongs to the ADIPOR family.</text>
</comment>
<evidence type="ECO:0000313" key="9">
    <source>
        <dbReference type="Proteomes" id="UP000887568"/>
    </source>
</evidence>
<dbReference type="EnsemblMetazoa" id="XM_038197349.1">
    <property type="protein sequence ID" value="XP_038053277.1"/>
    <property type="gene ID" value="LOC119725779"/>
</dbReference>
<feature type="transmembrane region" description="Helical" evidence="7">
    <location>
        <begin position="179"/>
        <end position="198"/>
    </location>
</feature>
<evidence type="ECO:0000256" key="1">
    <source>
        <dbReference type="ARBA" id="ARBA00004141"/>
    </source>
</evidence>
<feature type="binding site" evidence="6">
    <location>
        <position position="255"/>
    </location>
    <ligand>
        <name>Zn(2+)</name>
        <dbReference type="ChEBI" id="CHEBI:29105"/>
    </ligand>
</feature>
<keyword evidence="4 7" id="KW-1133">Transmembrane helix</keyword>
<evidence type="ECO:0000256" key="3">
    <source>
        <dbReference type="ARBA" id="ARBA00022692"/>
    </source>
</evidence>
<keyword evidence="6" id="KW-0862">Zinc</keyword>
<evidence type="ECO:0000256" key="6">
    <source>
        <dbReference type="PIRSR" id="PIRSR604254-1"/>
    </source>
</evidence>
<feature type="transmembrane region" description="Helical" evidence="7">
    <location>
        <begin position="114"/>
        <end position="137"/>
    </location>
</feature>
<organism evidence="8 9">
    <name type="scientific">Patiria miniata</name>
    <name type="common">Bat star</name>
    <name type="synonym">Asterina miniata</name>
    <dbReference type="NCBI Taxonomy" id="46514"/>
    <lineage>
        <taxon>Eukaryota</taxon>
        <taxon>Metazoa</taxon>
        <taxon>Echinodermata</taxon>
        <taxon>Eleutherozoa</taxon>
        <taxon>Asterozoa</taxon>
        <taxon>Asteroidea</taxon>
        <taxon>Valvatacea</taxon>
        <taxon>Valvatida</taxon>
        <taxon>Asterinidae</taxon>
        <taxon>Patiria</taxon>
    </lineage>
</organism>
<dbReference type="PANTHER" id="PTHR20855">
    <property type="entry name" value="ADIPOR/PROGESTIN RECEPTOR-RELATED"/>
    <property type="match status" value="1"/>
</dbReference>
<dbReference type="GO" id="GO:0046872">
    <property type="term" value="F:metal ion binding"/>
    <property type="evidence" value="ECO:0007669"/>
    <property type="project" value="UniProtKB-KW"/>
</dbReference>
<feature type="binding site" evidence="6">
    <location>
        <position position="100"/>
    </location>
    <ligand>
        <name>Zn(2+)</name>
        <dbReference type="ChEBI" id="CHEBI:29105"/>
    </ligand>
</feature>
<feature type="transmembrane region" description="Helical" evidence="7">
    <location>
        <begin position="80"/>
        <end position="102"/>
    </location>
</feature>
<keyword evidence="9" id="KW-1185">Reference proteome</keyword>
<comment type="subcellular location">
    <subcellularLocation>
        <location evidence="1">Membrane</location>
        <topology evidence="1">Multi-pass membrane protein</topology>
    </subcellularLocation>
</comment>
<feature type="transmembrane region" description="Helical" evidence="7">
    <location>
        <begin position="291"/>
        <end position="315"/>
    </location>
</feature>
<dbReference type="Pfam" id="PF03006">
    <property type="entry name" value="HlyIII"/>
    <property type="match status" value="1"/>
</dbReference>
<dbReference type="AlphaFoldDB" id="A0A913ZNG4"/>
<feature type="transmembrane region" description="Helical" evidence="7">
    <location>
        <begin position="49"/>
        <end position="68"/>
    </location>
</feature>
<feature type="binding site" evidence="6">
    <location>
        <position position="251"/>
    </location>
    <ligand>
        <name>Zn(2+)</name>
        <dbReference type="ChEBI" id="CHEBI:29105"/>
    </ligand>
</feature>
<feature type="transmembrane region" description="Helical" evidence="7">
    <location>
        <begin position="149"/>
        <end position="167"/>
    </location>
</feature>
<dbReference type="GeneID" id="119725779"/>
<keyword evidence="5 7" id="KW-0472">Membrane</keyword>
<feature type="transmembrane region" description="Helical" evidence="7">
    <location>
        <begin position="218"/>
        <end position="240"/>
    </location>
</feature>
<dbReference type="GO" id="GO:0038023">
    <property type="term" value="F:signaling receptor activity"/>
    <property type="evidence" value="ECO:0007669"/>
    <property type="project" value="TreeGrafter"/>
</dbReference>
<dbReference type="OrthoDB" id="529367at2759"/>
<dbReference type="GO" id="GO:0016020">
    <property type="term" value="C:membrane"/>
    <property type="evidence" value="ECO:0007669"/>
    <property type="project" value="UniProtKB-SubCell"/>
</dbReference>
<name>A0A913ZNG4_PATMI</name>